<reference evidence="1" key="1">
    <citation type="submission" date="2021-12" db="EMBL/GenBank/DDBJ databases">
        <authorList>
            <person name="Martin H S."/>
        </authorList>
    </citation>
    <scope>NUCLEOTIDE SEQUENCE</scope>
</reference>
<dbReference type="OrthoDB" id="6930185at2759"/>
<proteinExistence type="predicted"/>
<protein>
    <submittedName>
        <fullName evidence="1">Uncharacterized protein</fullName>
    </submittedName>
</protein>
<keyword evidence="2" id="KW-1185">Reference proteome</keyword>
<gene>
    <name evidence="1" type="ORF">BINO364_LOCUS15402</name>
</gene>
<evidence type="ECO:0000313" key="2">
    <source>
        <dbReference type="Proteomes" id="UP000838878"/>
    </source>
</evidence>
<evidence type="ECO:0000313" key="1">
    <source>
        <dbReference type="EMBL" id="CAH0730420.1"/>
    </source>
</evidence>
<accession>A0A8J9VY95</accession>
<organism evidence="1 2">
    <name type="scientific">Brenthis ino</name>
    <name type="common">lesser marbled fritillary</name>
    <dbReference type="NCBI Taxonomy" id="405034"/>
    <lineage>
        <taxon>Eukaryota</taxon>
        <taxon>Metazoa</taxon>
        <taxon>Ecdysozoa</taxon>
        <taxon>Arthropoda</taxon>
        <taxon>Hexapoda</taxon>
        <taxon>Insecta</taxon>
        <taxon>Pterygota</taxon>
        <taxon>Neoptera</taxon>
        <taxon>Endopterygota</taxon>
        <taxon>Lepidoptera</taxon>
        <taxon>Glossata</taxon>
        <taxon>Ditrysia</taxon>
        <taxon>Papilionoidea</taxon>
        <taxon>Nymphalidae</taxon>
        <taxon>Heliconiinae</taxon>
        <taxon>Argynnini</taxon>
        <taxon>Brenthis</taxon>
    </lineage>
</organism>
<dbReference type="AlphaFoldDB" id="A0A8J9VY95"/>
<name>A0A8J9VY95_9NEOP</name>
<sequence>MSDVICPDNSCYEKNNKNGGEDGIIEAREEVDVSNGSKEHDLTPVKELKSKELFAVELNSDMDISTKMLSAVREDVKGYRLFNLRTKQVITSRDVIIMAKVRKSEIPVPVQETVRNNEENLNSVAEIPVKEDTVSEDDADDSDSTYVPSDYEDANSIERLHVERPTRVRRELNRYGWYACIGDNAFNDASGLSVQEALNGTEKEQWLKAIQEELQCFEDSCAWDLVDTPKNGTIVKCDTETWMITLTGVHRENVAIQKIQLPNYNN</sequence>
<dbReference type="Proteomes" id="UP000838878">
    <property type="component" value="Chromosome 8"/>
</dbReference>
<feature type="non-terminal residue" evidence="1">
    <location>
        <position position="266"/>
    </location>
</feature>
<dbReference type="EMBL" id="OV170228">
    <property type="protein sequence ID" value="CAH0730420.1"/>
    <property type="molecule type" value="Genomic_DNA"/>
</dbReference>